<evidence type="ECO:0000259" key="4">
    <source>
        <dbReference type="Pfam" id="PF07627"/>
    </source>
</evidence>
<evidence type="ECO:0008006" key="9">
    <source>
        <dbReference type="Google" id="ProtNLM"/>
    </source>
</evidence>
<evidence type="ECO:0000259" key="7">
    <source>
        <dbReference type="Pfam" id="PF07637"/>
    </source>
</evidence>
<dbReference type="Pfam" id="PF07626">
    <property type="entry name" value="PSD3"/>
    <property type="match status" value="1"/>
</dbReference>
<feature type="chain" id="PRO_5027092274" description="Cytochrome c domain-containing protein" evidence="1">
    <location>
        <begin position="20"/>
        <end position="631"/>
    </location>
</feature>
<dbReference type="InterPro" id="IPR013043">
    <property type="entry name" value="DUF1595"/>
</dbReference>
<evidence type="ECO:0000256" key="1">
    <source>
        <dbReference type="SAM" id="SignalP"/>
    </source>
</evidence>
<feature type="domain" description="DUF1585" evidence="2">
    <location>
        <begin position="552"/>
        <end position="625"/>
    </location>
</feature>
<dbReference type="Pfam" id="PF07631">
    <property type="entry name" value="PSD4"/>
    <property type="match status" value="1"/>
</dbReference>
<dbReference type="GO" id="GO:0009055">
    <property type="term" value="F:electron transfer activity"/>
    <property type="evidence" value="ECO:0007669"/>
    <property type="project" value="InterPro"/>
</dbReference>
<evidence type="ECO:0000259" key="5">
    <source>
        <dbReference type="Pfam" id="PF07631"/>
    </source>
</evidence>
<sequence>MLAYLAMPLLLLGAGIARGGEQPKAAPAKTVAPKKAASDQATYEQHIRPVLDQFCTGCHGDAKASGGVNLSSFKTVTAVQRDQATWRKVLAAVREGSMPPSNMPQPSPDQRDRLSQWLAHTLNNVDESLLPKNPGRVLIHRLSRAEYNNTVRDLFGVTSKPADKFPADGGGGGGFDNNADTLFVPPILMERYLGAAGEILDETKPARLFFVRPSKTLAPRAAARKIVGHYAMRAFRRPVETPEVDRLMRLYDGSARRGASFEDSVKLALKAVLISPNFLFRVERDRPGTRAYPISDWELASRLSYFLWASMPDDTLFKLAAQKRLRDPKVLEQQVQRMLKSPKSAALADSFAGQWLRVRDLYTVSNPDPRRFPGFTPALRDAMYGETIAFVDDVLREDRNLLHLLDAGYTYLNEDLAKHYNIPNVTGPKLRRVRLSDGRRGGVLTMASVLTLTSYPQRTSPVLRGKWVLEEILGTPAPPPPAVVAVLGQEDAPKEGLTFRQRLEKHREKPECVSCHVRMDPLGFGLENFDGIGRWRDEIGGAPVDAAGTLANGEKFVGPSELKKHLLTRKEDFVRNLAEKMLSYSLGRGLEPYDLPAVRRITTRLEKDGYRSSTLILEIVKSYPFQYRKSS</sequence>
<dbReference type="Pfam" id="PF07627">
    <property type="entry name" value="PSCyt3"/>
    <property type="match status" value="1"/>
</dbReference>
<gene>
    <name evidence="8" type="ORF">AVDCRST_MAG63-1520</name>
</gene>
<dbReference type="SUPFAM" id="SSF46626">
    <property type="entry name" value="Cytochrome c"/>
    <property type="match status" value="1"/>
</dbReference>
<feature type="domain" description="DUF1587" evidence="3">
    <location>
        <begin position="141"/>
        <end position="202"/>
    </location>
</feature>
<dbReference type="InterPro" id="IPR036909">
    <property type="entry name" value="Cyt_c-like_dom_sf"/>
</dbReference>
<evidence type="ECO:0000259" key="6">
    <source>
        <dbReference type="Pfam" id="PF07635"/>
    </source>
</evidence>
<protein>
    <recommendedName>
        <fullName evidence="9">Cytochrome c domain-containing protein</fullName>
    </recommendedName>
</protein>
<feature type="domain" description="DUF1592" evidence="5">
    <location>
        <begin position="294"/>
        <end position="422"/>
    </location>
</feature>
<reference evidence="8" key="1">
    <citation type="submission" date="2020-02" db="EMBL/GenBank/DDBJ databases">
        <authorList>
            <person name="Meier V. D."/>
        </authorList>
    </citation>
    <scope>NUCLEOTIDE SEQUENCE</scope>
    <source>
        <strain evidence="8">AVDCRST_MAG63</strain>
    </source>
</reference>
<feature type="domain" description="DUF1595" evidence="7">
    <location>
        <begin position="223"/>
        <end position="283"/>
    </location>
</feature>
<evidence type="ECO:0000259" key="3">
    <source>
        <dbReference type="Pfam" id="PF07626"/>
    </source>
</evidence>
<feature type="signal peptide" evidence="1">
    <location>
        <begin position="1"/>
        <end position="19"/>
    </location>
</feature>
<name>A0A6J4GZV9_9BACT</name>
<feature type="domain" description="DUF1588" evidence="4">
    <location>
        <begin position="440"/>
        <end position="538"/>
    </location>
</feature>
<dbReference type="EMBL" id="CADCTO010000001">
    <property type="protein sequence ID" value="CAA9210624.1"/>
    <property type="molecule type" value="Genomic_DNA"/>
</dbReference>
<proteinExistence type="predicted"/>
<feature type="domain" description="Cytochrome C Planctomycete-type" evidence="6">
    <location>
        <begin position="55"/>
        <end position="101"/>
    </location>
</feature>
<dbReference type="GO" id="GO:0020037">
    <property type="term" value="F:heme binding"/>
    <property type="evidence" value="ECO:0007669"/>
    <property type="project" value="InterPro"/>
</dbReference>
<evidence type="ECO:0000313" key="8">
    <source>
        <dbReference type="EMBL" id="CAA9210624.1"/>
    </source>
</evidence>
<dbReference type="InterPro" id="IPR013039">
    <property type="entry name" value="DUF1588"/>
</dbReference>
<dbReference type="Pfam" id="PF07635">
    <property type="entry name" value="PSCyt1"/>
    <property type="match status" value="1"/>
</dbReference>
<dbReference type="AlphaFoldDB" id="A0A6J4GZV9"/>
<accession>A0A6J4GZV9</accession>
<dbReference type="InterPro" id="IPR011478">
    <property type="entry name" value="DUF1585"/>
</dbReference>
<dbReference type="InterPro" id="IPR013042">
    <property type="entry name" value="DUF1592"/>
</dbReference>
<dbReference type="Pfam" id="PF07637">
    <property type="entry name" value="PSD5"/>
    <property type="match status" value="1"/>
</dbReference>
<dbReference type="Pfam" id="PF07624">
    <property type="entry name" value="PSD2"/>
    <property type="match status" value="1"/>
</dbReference>
<keyword evidence="1" id="KW-0732">Signal</keyword>
<organism evidence="8">
    <name type="scientific">uncultured Armatimonadetes bacterium</name>
    <dbReference type="NCBI Taxonomy" id="157466"/>
    <lineage>
        <taxon>Bacteria</taxon>
        <taxon>Bacillati</taxon>
        <taxon>Armatimonadota</taxon>
        <taxon>environmental samples</taxon>
    </lineage>
</organism>
<dbReference type="InterPro" id="IPR011429">
    <property type="entry name" value="Cyt_c_Planctomycete-type"/>
</dbReference>
<evidence type="ECO:0000259" key="2">
    <source>
        <dbReference type="Pfam" id="PF07624"/>
    </source>
</evidence>
<dbReference type="InterPro" id="IPR013036">
    <property type="entry name" value="DUF1587"/>
</dbReference>